<dbReference type="Pfam" id="PF13181">
    <property type="entry name" value="TPR_8"/>
    <property type="match status" value="1"/>
</dbReference>
<evidence type="ECO:0000313" key="2">
    <source>
        <dbReference type="EMBL" id="GET34589.1"/>
    </source>
</evidence>
<keyword evidence="3" id="KW-1185">Reference proteome</keyword>
<keyword evidence="1" id="KW-0472">Membrane</keyword>
<sequence>MIKFVRIVTFLLAVVITVISIFFIDAEQEFAQARLAYRSGDMDQALRKARRANRAFSDDDRKVQAYFLQARAAAKMNWQAKAKDYLDRLLSLDSENVGGLLFRGELQHQLGENEQALPDLNKGLNLLPENSSNTTRAYYHTQRGLTFLALNRDEEANADALEALKFNTNLPEAHDLMSKVFEERGDIKNALAECERAYQLSLERNKLSFMTPEGEKLSDRLVDLRVKYVRSKK</sequence>
<keyword evidence="1" id="KW-1133">Transmembrane helix</keyword>
<comment type="caution">
    <text evidence="2">The sequence shown here is derived from an EMBL/GenBank/DDBJ whole genome shotgun (WGS) entry which is preliminary data.</text>
</comment>
<gene>
    <name evidence="2" type="ORF">PbJCM13498_34520</name>
</gene>
<accession>A0A5M4B352</accession>
<keyword evidence="1" id="KW-0812">Transmembrane</keyword>
<organism evidence="2 3">
    <name type="scientific">Prolixibacter bellariivorans</name>
    <dbReference type="NCBI Taxonomy" id="314319"/>
    <lineage>
        <taxon>Bacteria</taxon>
        <taxon>Pseudomonadati</taxon>
        <taxon>Bacteroidota</taxon>
        <taxon>Bacteroidia</taxon>
        <taxon>Marinilabiliales</taxon>
        <taxon>Prolixibacteraceae</taxon>
        <taxon>Prolixibacter</taxon>
    </lineage>
</organism>
<dbReference type="Gene3D" id="1.25.40.10">
    <property type="entry name" value="Tetratricopeptide repeat domain"/>
    <property type="match status" value="2"/>
</dbReference>
<dbReference type="InterPro" id="IPR011990">
    <property type="entry name" value="TPR-like_helical_dom_sf"/>
</dbReference>
<dbReference type="OrthoDB" id="9553399at2"/>
<reference evidence="2 3" key="1">
    <citation type="submission" date="2019-10" db="EMBL/GenBank/DDBJ databases">
        <title>Prolixibacter strains distinguished by the presence of nitrate reductase genes were adept at nitrate-dependent anaerobic corrosion of metallic iron and carbon steel.</title>
        <authorList>
            <person name="Iino T."/>
            <person name="Shono N."/>
            <person name="Ito K."/>
            <person name="Nakamura R."/>
            <person name="Sueoka K."/>
            <person name="Harayama S."/>
            <person name="Ohkuma M."/>
        </authorList>
    </citation>
    <scope>NUCLEOTIDE SEQUENCE [LARGE SCALE GENOMIC DNA]</scope>
    <source>
        <strain evidence="2 3">JCM 13498</strain>
    </source>
</reference>
<dbReference type="EMBL" id="BLAX01000001">
    <property type="protein sequence ID" value="GET34589.1"/>
    <property type="molecule type" value="Genomic_DNA"/>
</dbReference>
<proteinExistence type="predicted"/>
<dbReference type="Proteomes" id="UP000391834">
    <property type="component" value="Unassembled WGS sequence"/>
</dbReference>
<name>A0A5M4B352_9BACT</name>
<feature type="transmembrane region" description="Helical" evidence="1">
    <location>
        <begin position="7"/>
        <end position="24"/>
    </location>
</feature>
<dbReference type="SUPFAM" id="SSF48452">
    <property type="entry name" value="TPR-like"/>
    <property type="match status" value="1"/>
</dbReference>
<evidence type="ECO:0000313" key="3">
    <source>
        <dbReference type="Proteomes" id="UP000391834"/>
    </source>
</evidence>
<protein>
    <submittedName>
        <fullName evidence="2">Uncharacterized protein</fullName>
    </submittedName>
</protein>
<dbReference type="InterPro" id="IPR019734">
    <property type="entry name" value="TPR_rpt"/>
</dbReference>
<evidence type="ECO:0000256" key="1">
    <source>
        <dbReference type="SAM" id="Phobius"/>
    </source>
</evidence>
<dbReference type="AlphaFoldDB" id="A0A5M4B352"/>
<dbReference type="SMART" id="SM00028">
    <property type="entry name" value="TPR"/>
    <property type="match status" value="5"/>
</dbReference>
<dbReference type="RefSeq" id="WP_025866150.1">
    <property type="nucleotide sequence ID" value="NZ_BLAX01000001.1"/>
</dbReference>